<evidence type="ECO:0000313" key="10">
    <source>
        <dbReference type="Proteomes" id="UP000467840"/>
    </source>
</evidence>
<accession>A0A6A6KFM5</accession>
<evidence type="ECO:0000256" key="3">
    <source>
        <dbReference type="ARBA" id="ARBA00022525"/>
    </source>
</evidence>
<dbReference type="SUPFAM" id="SSF101148">
    <property type="entry name" value="Plant invertase/pectin methylesterase inhibitor"/>
    <property type="match status" value="1"/>
</dbReference>
<dbReference type="Pfam" id="PF04043">
    <property type="entry name" value="PMEI"/>
    <property type="match status" value="1"/>
</dbReference>
<keyword evidence="3" id="KW-0964">Secreted</keyword>
<keyword evidence="2" id="KW-0052">Apoplast</keyword>
<dbReference type="AlphaFoldDB" id="A0A6A6KFM5"/>
<dbReference type="InterPro" id="IPR051955">
    <property type="entry name" value="PME_Inhibitor"/>
</dbReference>
<name>A0A6A6KFM5_HEVBR</name>
<protein>
    <recommendedName>
        <fullName evidence="8">Pectinesterase inhibitor domain-containing protein</fullName>
    </recommendedName>
</protein>
<feature type="signal peptide" evidence="7">
    <location>
        <begin position="1"/>
        <end position="26"/>
    </location>
</feature>
<dbReference type="Proteomes" id="UP000467840">
    <property type="component" value="Chromosome 3"/>
</dbReference>
<proteinExistence type="inferred from homology"/>
<dbReference type="PANTHER" id="PTHR31080:SF110">
    <property type="entry name" value="PECTINESTERASE INHIBITOR 3"/>
    <property type="match status" value="1"/>
</dbReference>
<gene>
    <name evidence="9" type="ORF">GH714_038201</name>
</gene>
<evidence type="ECO:0000256" key="2">
    <source>
        <dbReference type="ARBA" id="ARBA00022523"/>
    </source>
</evidence>
<evidence type="ECO:0000256" key="7">
    <source>
        <dbReference type="SAM" id="SignalP"/>
    </source>
</evidence>
<dbReference type="InterPro" id="IPR035513">
    <property type="entry name" value="Invertase/methylesterase_inhib"/>
</dbReference>
<dbReference type="PANTHER" id="PTHR31080">
    <property type="entry name" value="PECTINESTERASE INHIBITOR-LIKE"/>
    <property type="match status" value="1"/>
</dbReference>
<organism evidence="9 10">
    <name type="scientific">Hevea brasiliensis</name>
    <name type="common">Para rubber tree</name>
    <name type="synonym">Siphonia brasiliensis</name>
    <dbReference type="NCBI Taxonomy" id="3981"/>
    <lineage>
        <taxon>Eukaryota</taxon>
        <taxon>Viridiplantae</taxon>
        <taxon>Streptophyta</taxon>
        <taxon>Embryophyta</taxon>
        <taxon>Tracheophyta</taxon>
        <taxon>Spermatophyta</taxon>
        <taxon>Magnoliopsida</taxon>
        <taxon>eudicotyledons</taxon>
        <taxon>Gunneridae</taxon>
        <taxon>Pentapetalae</taxon>
        <taxon>rosids</taxon>
        <taxon>fabids</taxon>
        <taxon>Malpighiales</taxon>
        <taxon>Euphorbiaceae</taxon>
        <taxon>Crotonoideae</taxon>
        <taxon>Micrandreae</taxon>
        <taxon>Hevea</taxon>
    </lineage>
</organism>
<dbReference type="SMART" id="SM00856">
    <property type="entry name" value="PMEI"/>
    <property type="match status" value="1"/>
</dbReference>
<dbReference type="FunFam" id="1.20.140.40:FF:000006">
    <property type="entry name" value="Pectinesterase inhibitor 3"/>
    <property type="match status" value="1"/>
</dbReference>
<dbReference type="EMBL" id="JAAGAX010000017">
    <property type="protein sequence ID" value="KAF2287105.1"/>
    <property type="molecule type" value="Genomic_DNA"/>
</dbReference>
<keyword evidence="4 7" id="KW-0732">Signal</keyword>
<reference evidence="9 10" key="1">
    <citation type="journal article" date="2020" name="Mol. Plant">
        <title>The Chromosome-Based Rubber Tree Genome Provides New Insights into Spurge Genome Evolution and Rubber Biosynthesis.</title>
        <authorList>
            <person name="Liu J."/>
            <person name="Shi C."/>
            <person name="Shi C.C."/>
            <person name="Li W."/>
            <person name="Zhang Q.J."/>
            <person name="Zhang Y."/>
            <person name="Li K."/>
            <person name="Lu H.F."/>
            <person name="Shi C."/>
            <person name="Zhu S.T."/>
            <person name="Xiao Z.Y."/>
            <person name="Nan H."/>
            <person name="Yue Y."/>
            <person name="Zhu X.G."/>
            <person name="Wu Y."/>
            <person name="Hong X.N."/>
            <person name="Fan G.Y."/>
            <person name="Tong Y."/>
            <person name="Zhang D."/>
            <person name="Mao C.L."/>
            <person name="Liu Y.L."/>
            <person name="Hao S.J."/>
            <person name="Liu W.Q."/>
            <person name="Lv M.Q."/>
            <person name="Zhang H.B."/>
            <person name="Liu Y."/>
            <person name="Hu-Tang G.R."/>
            <person name="Wang J.P."/>
            <person name="Wang J.H."/>
            <person name="Sun Y.H."/>
            <person name="Ni S.B."/>
            <person name="Chen W.B."/>
            <person name="Zhang X.C."/>
            <person name="Jiao Y.N."/>
            <person name="Eichler E.E."/>
            <person name="Li G.H."/>
            <person name="Liu X."/>
            <person name="Gao L.Z."/>
        </authorList>
    </citation>
    <scope>NUCLEOTIDE SEQUENCE [LARGE SCALE GENOMIC DNA]</scope>
    <source>
        <strain evidence="10">cv. GT1</strain>
        <tissue evidence="9">Leaf</tissue>
    </source>
</reference>
<comment type="similarity">
    <text evidence="6">Belongs to the PMEI family.</text>
</comment>
<dbReference type="InterPro" id="IPR006501">
    <property type="entry name" value="Pectinesterase_inhib_dom"/>
</dbReference>
<evidence type="ECO:0000256" key="4">
    <source>
        <dbReference type="ARBA" id="ARBA00022729"/>
    </source>
</evidence>
<evidence type="ECO:0000256" key="6">
    <source>
        <dbReference type="ARBA" id="ARBA00038471"/>
    </source>
</evidence>
<feature type="chain" id="PRO_5025575873" description="Pectinesterase inhibitor domain-containing protein" evidence="7">
    <location>
        <begin position="27"/>
        <end position="241"/>
    </location>
</feature>
<comment type="subcellular location">
    <subcellularLocation>
        <location evidence="1">Secreted</location>
        <location evidence="1">Extracellular space</location>
        <location evidence="1">Apoplast</location>
    </subcellularLocation>
</comment>
<dbReference type="NCBIfam" id="TIGR01614">
    <property type="entry name" value="PME_inhib"/>
    <property type="match status" value="1"/>
</dbReference>
<evidence type="ECO:0000313" key="9">
    <source>
        <dbReference type="EMBL" id="KAF2287105.1"/>
    </source>
</evidence>
<sequence length="241" mass="26540">MPPPIFFSLLTLIFLFLSLSFTPCSAAASFRRNAQKDLVRSSCLHASYPKLCIHTLSSYSGPANTPRDLAQAAVKVSLTRARRVSKYLRTLSGLKTKRERAALKDCVEQISDSVDELSSTLGELKHLRGETFGWQLSNAETWVSAALTNEDTCLDGFEGVESKVKSDVKRKMRNMARVTSNALYMINRLDESGGDDVLQSYQGTRALILASEGIADTLESSLAFATSTNETSLHNFDFHST</sequence>
<evidence type="ECO:0000256" key="1">
    <source>
        <dbReference type="ARBA" id="ARBA00004271"/>
    </source>
</evidence>
<keyword evidence="10" id="KW-1185">Reference proteome</keyword>
<dbReference type="GO" id="GO:0048046">
    <property type="term" value="C:apoplast"/>
    <property type="evidence" value="ECO:0007669"/>
    <property type="project" value="UniProtKB-SubCell"/>
</dbReference>
<dbReference type="GO" id="GO:0004857">
    <property type="term" value="F:enzyme inhibitor activity"/>
    <property type="evidence" value="ECO:0007669"/>
    <property type="project" value="InterPro"/>
</dbReference>
<dbReference type="Gene3D" id="1.20.140.40">
    <property type="entry name" value="Invertase/pectin methylesterase inhibitor family protein"/>
    <property type="match status" value="1"/>
</dbReference>
<evidence type="ECO:0000259" key="8">
    <source>
        <dbReference type="SMART" id="SM00856"/>
    </source>
</evidence>
<feature type="domain" description="Pectinesterase inhibitor" evidence="8">
    <location>
        <begin position="34"/>
        <end position="185"/>
    </location>
</feature>
<keyword evidence="5" id="KW-1015">Disulfide bond</keyword>
<evidence type="ECO:0000256" key="5">
    <source>
        <dbReference type="ARBA" id="ARBA00023157"/>
    </source>
</evidence>
<dbReference type="CDD" id="cd15798">
    <property type="entry name" value="PMEI-like_3"/>
    <property type="match status" value="1"/>
</dbReference>
<comment type="caution">
    <text evidence="9">The sequence shown here is derived from an EMBL/GenBank/DDBJ whole genome shotgun (WGS) entry which is preliminary data.</text>
</comment>